<keyword evidence="3" id="KW-1185">Reference proteome</keyword>
<protein>
    <recommendedName>
        <fullName evidence="1">CRAL-TRIO domain-containing protein</fullName>
    </recommendedName>
</protein>
<gene>
    <name evidence="2" type="ORF">ILUMI_04148</name>
</gene>
<proteinExistence type="predicted"/>
<dbReference type="PANTHER" id="PTHR10174:SF224">
    <property type="entry name" value="RETINOL-BINDING PROTEIN PINTA"/>
    <property type="match status" value="1"/>
</dbReference>
<reference evidence="2" key="1">
    <citation type="submission" date="2019-08" db="EMBL/GenBank/DDBJ databases">
        <title>The genome of the North American firefly Photinus pyralis.</title>
        <authorList>
            <consortium name="Photinus pyralis genome working group"/>
            <person name="Fallon T.R."/>
            <person name="Sander Lower S.E."/>
            <person name="Weng J.-K."/>
        </authorList>
    </citation>
    <scope>NUCLEOTIDE SEQUENCE</scope>
    <source>
        <strain evidence="2">TRF0915ILg1</strain>
        <tissue evidence="2">Whole body</tissue>
    </source>
</reference>
<feature type="domain" description="CRAL-TRIO" evidence="1">
    <location>
        <begin position="91"/>
        <end position="256"/>
    </location>
</feature>
<dbReference type="CDD" id="cd00170">
    <property type="entry name" value="SEC14"/>
    <property type="match status" value="1"/>
</dbReference>
<dbReference type="EMBL" id="VTPC01001408">
    <property type="protein sequence ID" value="KAF2902049.1"/>
    <property type="molecule type" value="Genomic_DNA"/>
</dbReference>
<dbReference type="InterPro" id="IPR001251">
    <property type="entry name" value="CRAL-TRIO_dom"/>
</dbReference>
<dbReference type="InterPro" id="IPR036273">
    <property type="entry name" value="CRAL/TRIO_N_dom_sf"/>
</dbReference>
<dbReference type="AlphaFoldDB" id="A0A8K0DA87"/>
<dbReference type="Gene3D" id="1.20.5.1200">
    <property type="entry name" value="Alpha-tocopherol transfer"/>
    <property type="match status" value="1"/>
</dbReference>
<dbReference type="GO" id="GO:1902936">
    <property type="term" value="F:phosphatidylinositol bisphosphate binding"/>
    <property type="evidence" value="ECO:0007669"/>
    <property type="project" value="TreeGrafter"/>
</dbReference>
<dbReference type="Gene3D" id="1.10.8.20">
    <property type="entry name" value="N-terminal domain of phosphatidylinositol transfer protein sec14p"/>
    <property type="match status" value="1"/>
</dbReference>
<dbReference type="PROSITE" id="PS50191">
    <property type="entry name" value="CRAL_TRIO"/>
    <property type="match status" value="1"/>
</dbReference>
<dbReference type="Pfam" id="PF00650">
    <property type="entry name" value="CRAL_TRIO"/>
    <property type="match status" value="1"/>
</dbReference>
<evidence type="ECO:0000313" key="3">
    <source>
        <dbReference type="Proteomes" id="UP000801492"/>
    </source>
</evidence>
<organism evidence="2 3">
    <name type="scientific">Ignelater luminosus</name>
    <name type="common">Cucubano</name>
    <name type="synonym">Pyrophorus luminosus</name>
    <dbReference type="NCBI Taxonomy" id="2038154"/>
    <lineage>
        <taxon>Eukaryota</taxon>
        <taxon>Metazoa</taxon>
        <taxon>Ecdysozoa</taxon>
        <taxon>Arthropoda</taxon>
        <taxon>Hexapoda</taxon>
        <taxon>Insecta</taxon>
        <taxon>Pterygota</taxon>
        <taxon>Neoptera</taxon>
        <taxon>Endopterygota</taxon>
        <taxon>Coleoptera</taxon>
        <taxon>Polyphaga</taxon>
        <taxon>Elateriformia</taxon>
        <taxon>Elateroidea</taxon>
        <taxon>Elateridae</taxon>
        <taxon>Agrypninae</taxon>
        <taxon>Pyrophorini</taxon>
        <taxon>Ignelater</taxon>
    </lineage>
</organism>
<dbReference type="OrthoDB" id="6682367at2759"/>
<dbReference type="PRINTS" id="PR00180">
    <property type="entry name" value="CRETINALDHBP"/>
</dbReference>
<dbReference type="Proteomes" id="UP000801492">
    <property type="component" value="Unassembled WGS sequence"/>
</dbReference>
<dbReference type="SUPFAM" id="SSF46938">
    <property type="entry name" value="CRAL/TRIO N-terminal domain"/>
    <property type="match status" value="1"/>
</dbReference>
<dbReference type="SMART" id="SM00516">
    <property type="entry name" value="SEC14"/>
    <property type="match status" value="1"/>
</dbReference>
<evidence type="ECO:0000313" key="2">
    <source>
        <dbReference type="EMBL" id="KAF2902049.1"/>
    </source>
</evidence>
<dbReference type="GO" id="GO:0016020">
    <property type="term" value="C:membrane"/>
    <property type="evidence" value="ECO:0007669"/>
    <property type="project" value="TreeGrafter"/>
</dbReference>
<dbReference type="Gene3D" id="3.40.525.10">
    <property type="entry name" value="CRAL-TRIO lipid binding domain"/>
    <property type="match status" value="1"/>
</dbReference>
<dbReference type="PANTHER" id="PTHR10174">
    <property type="entry name" value="ALPHA-TOCOPHEROL TRANSFER PROTEIN-RELATED"/>
    <property type="match status" value="1"/>
</dbReference>
<sequence>MTLGDYYSNEQIKQFAETVLGETDENRTESIEKVRKWIQKNPKLHAKTDDNSILAFLRGCKFNLEITQQKITNFYTMKTERPEWFQDRDPTLPTIKELANIGVFIPLKKYHDNKLVVIIRTAAHDPKKHKQDDVFKAGKMILDVAIKENFENATIYGISAIFDMKNISLGHARQLPPHVIKKAVFAWQNYYCRPKQLEFVNAPLYINVVLNIFKSFMSEKLQGRVRVHFSGVDSLHEVISKDILPVEYGGNDGSTQELIEYWSQKLDDHKDWFKEDEEYKADLSD</sequence>
<accession>A0A8K0DA87</accession>
<comment type="caution">
    <text evidence="2">The sequence shown here is derived from an EMBL/GenBank/DDBJ whole genome shotgun (WGS) entry which is preliminary data.</text>
</comment>
<evidence type="ECO:0000259" key="1">
    <source>
        <dbReference type="PROSITE" id="PS50191"/>
    </source>
</evidence>
<name>A0A8K0DA87_IGNLU</name>
<dbReference type="SUPFAM" id="SSF52087">
    <property type="entry name" value="CRAL/TRIO domain"/>
    <property type="match status" value="1"/>
</dbReference>
<dbReference type="InterPro" id="IPR036865">
    <property type="entry name" value="CRAL-TRIO_dom_sf"/>
</dbReference>